<organism evidence="2">
    <name type="scientific">Athelia psychrophila</name>
    <dbReference type="NCBI Taxonomy" id="1759441"/>
    <lineage>
        <taxon>Eukaryota</taxon>
        <taxon>Fungi</taxon>
        <taxon>Dikarya</taxon>
        <taxon>Basidiomycota</taxon>
        <taxon>Agaricomycotina</taxon>
        <taxon>Agaricomycetes</taxon>
        <taxon>Agaricomycetidae</taxon>
        <taxon>Atheliales</taxon>
        <taxon>Atheliaceae</taxon>
        <taxon>Athelia</taxon>
    </lineage>
</organism>
<proteinExistence type="predicted"/>
<dbReference type="AlphaFoldDB" id="A0A166CE17"/>
<dbReference type="EMBL" id="KV417631">
    <property type="protein sequence ID" value="KZP13566.1"/>
    <property type="molecule type" value="Genomic_DNA"/>
</dbReference>
<name>A0A166CE17_9AGAM</name>
<evidence type="ECO:0000256" key="1">
    <source>
        <dbReference type="SAM" id="MobiDB-lite"/>
    </source>
</evidence>
<reference evidence="2" key="1">
    <citation type="journal article" date="2016" name="Mol. Biol. Evol.">
        <title>Comparative Genomics of Early-Diverging Mushroom-Forming Fungi Provides Insights into the Origins of Lignocellulose Decay Capabilities.</title>
        <authorList>
            <person name="Nagy L.G."/>
            <person name="Riley R."/>
            <person name="Tritt A."/>
            <person name="Adam C."/>
            <person name="Daum C."/>
            <person name="Floudas D."/>
            <person name="Sun H."/>
            <person name="Yadav J.S."/>
            <person name="Pangilinan J."/>
            <person name="Larsson K.H."/>
            <person name="Matsuura K."/>
            <person name="Barry K."/>
            <person name="Labutti K."/>
            <person name="Kuo R."/>
            <person name="Ohm R.A."/>
            <person name="Bhattacharya S.S."/>
            <person name="Shirouzu T."/>
            <person name="Yoshinaga Y."/>
            <person name="Martin F.M."/>
            <person name="Grigoriev I.V."/>
            <person name="Hibbett D.S."/>
        </authorList>
    </citation>
    <scope>NUCLEOTIDE SEQUENCE [LARGE SCALE GENOMIC DNA]</scope>
    <source>
        <strain evidence="2">CBS 109695</strain>
    </source>
</reference>
<gene>
    <name evidence="2" type="ORF">FIBSPDRAFT_936288</name>
</gene>
<evidence type="ECO:0000313" key="2">
    <source>
        <dbReference type="EMBL" id="KZP13566.1"/>
    </source>
</evidence>
<feature type="region of interest" description="Disordered" evidence="1">
    <location>
        <begin position="1"/>
        <end position="32"/>
    </location>
</feature>
<protein>
    <submittedName>
        <fullName evidence="2">Uncharacterized protein</fullName>
    </submittedName>
</protein>
<sequence length="341" mass="37934">MHVKPRRPQSRCDGPDWNTAGTPGAADRCPGIMPPLPPVWDCAERRERARRWPLASASLPSLQSHSNFSFIDALLVSLLVDIPEGISLCPVHGPSPMTIVFRSTPGRIIRMRVRRREGEGSQDELLVLVLAAIMRNATRLIGTWIPDVHKSSSKAFPRGIALVIGEFGRLEARSRERESEVAVLELSHQPMTENRWLGRRTRPYAICAPVTHVQLVSRAGGDVLGERAPARLANVRQYWRSLLAHRDTRSCSYLDVGQEEDPSHKHYVNNSDLDIGVGHFGYHSSFEVEQPTQHIRVTAPAMLPSLPVETWAERVGRRPSVLVGSQKECTTYETMGGGDKG</sequence>
<accession>A0A166CE17</accession>